<dbReference type="RefSeq" id="WP_108916179.1">
    <property type="nucleotide sequence ID" value="NZ_BGJY01000002.1"/>
</dbReference>
<evidence type="ECO:0000313" key="5">
    <source>
        <dbReference type="Proteomes" id="UP000316781"/>
    </source>
</evidence>
<name>A0A2U1SU18_METSR</name>
<evidence type="ECO:0000256" key="1">
    <source>
        <dbReference type="SAM" id="SignalP"/>
    </source>
</evidence>
<evidence type="ECO:0000313" key="3">
    <source>
        <dbReference type="EMBL" id="TRL36780.1"/>
    </source>
</evidence>
<evidence type="ECO:0000313" key="2">
    <source>
        <dbReference type="EMBL" id="PWB95105.1"/>
    </source>
</evidence>
<dbReference type="Proteomes" id="UP000316781">
    <property type="component" value="Unassembled WGS sequence"/>
</dbReference>
<accession>A0A2U1SU18</accession>
<dbReference type="AlphaFoldDB" id="A0A2U1SU18"/>
<gene>
    <name evidence="2" type="ORF">C5689_04775</name>
    <name evidence="3" type="ORF">FM996_03635</name>
</gene>
<sequence length="80" mass="8583">MRLLLACTFLLICAASADAATRGTARQRSACTDDAYKFCERYVPDEAAVESCLKANFGGLSRACKAQIRGAAAGRKRGRH</sequence>
<feature type="chain" id="PRO_5036323681" description="3',5'-cyclic-nucleotide phosphodiesterase" evidence="1">
    <location>
        <begin position="20"/>
        <end position="80"/>
    </location>
</feature>
<organism evidence="2 4">
    <name type="scientific">Methylosinus sporium</name>
    <dbReference type="NCBI Taxonomy" id="428"/>
    <lineage>
        <taxon>Bacteria</taxon>
        <taxon>Pseudomonadati</taxon>
        <taxon>Pseudomonadota</taxon>
        <taxon>Alphaproteobacteria</taxon>
        <taxon>Hyphomicrobiales</taxon>
        <taxon>Methylocystaceae</taxon>
        <taxon>Methylosinus</taxon>
    </lineage>
</organism>
<proteinExistence type="predicted"/>
<feature type="signal peptide" evidence="1">
    <location>
        <begin position="1"/>
        <end position="19"/>
    </location>
</feature>
<keyword evidence="4" id="KW-1185">Reference proteome</keyword>
<evidence type="ECO:0008006" key="6">
    <source>
        <dbReference type="Google" id="ProtNLM"/>
    </source>
</evidence>
<keyword evidence="1" id="KW-0732">Signal</keyword>
<reference evidence="2 4" key="1">
    <citation type="journal article" date="2018" name="Appl. Microbiol. Biotechnol.">
        <title>Co-cultivation of the strictly anaerobic methanogen Methanosarcina barkeri with aerobic methanotrophs in an oxygen-limited membrane bioreactor.</title>
        <authorList>
            <person name="In 't Zandt M.H."/>
            <person name="van den Bosch T.J.M."/>
            <person name="Rijkers R."/>
            <person name="van Kessel M.A.H.J."/>
            <person name="Jetten M.S.M."/>
            <person name="Welte C.U."/>
        </authorList>
    </citation>
    <scope>NUCLEOTIDE SEQUENCE [LARGE SCALE GENOMIC DNA]</scope>
    <source>
        <strain evidence="2 4">DSM 17706</strain>
    </source>
</reference>
<dbReference type="Proteomes" id="UP000245137">
    <property type="component" value="Unassembled WGS sequence"/>
</dbReference>
<comment type="caution">
    <text evidence="2">The sequence shown here is derived from an EMBL/GenBank/DDBJ whole genome shotgun (WGS) entry which is preliminary data.</text>
</comment>
<dbReference type="EMBL" id="VJMF01000016">
    <property type="protein sequence ID" value="TRL36780.1"/>
    <property type="molecule type" value="Genomic_DNA"/>
</dbReference>
<protein>
    <recommendedName>
        <fullName evidence="6">3',5'-cyclic-nucleotide phosphodiesterase</fullName>
    </recommendedName>
</protein>
<dbReference type="OrthoDB" id="7998990at2"/>
<evidence type="ECO:0000313" key="4">
    <source>
        <dbReference type="Proteomes" id="UP000245137"/>
    </source>
</evidence>
<reference evidence="2" key="2">
    <citation type="submission" date="2018-02" db="EMBL/GenBank/DDBJ databases">
        <authorList>
            <person name="Cohen D.B."/>
            <person name="Kent A.D."/>
        </authorList>
    </citation>
    <scope>NUCLEOTIDE SEQUENCE</scope>
    <source>
        <strain evidence="2">DSM 17706</strain>
    </source>
</reference>
<reference evidence="3 5" key="3">
    <citation type="submission" date="2019-07" db="EMBL/GenBank/DDBJ databases">
        <title>Ln-dependent methylotrophs.</title>
        <authorList>
            <person name="Tani A."/>
        </authorList>
    </citation>
    <scope>NUCLEOTIDE SEQUENCE [LARGE SCALE GENOMIC DNA]</scope>
    <source>
        <strain evidence="3 5">SM89A</strain>
    </source>
</reference>
<dbReference type="EMBL" id="PUIV01000004">
    <property type="protein sequence ID" value="PWB95105.1"/>
    <property type="molecule type" value="Genomic_DNA"/>
</dbReference>